<dbReference type="SUPFAM" id="SSF48452">
    <property type="entry name" value="TPR-like"/>
    <property type="match status" value="1"/>
</dbReference>
<dbReference type="AlphaFoldDB" id="A0A6J4RRL2"/>
<sequence length="406" mass="42729">MRTVDPIEVLTDRVRRHPPERYPVQHATAQFHLGQALAEADRFGEAAAALRASAAVFARAGLGVEGAKATTQLGAVLRLAGEPEPAIALLRAAAEAFADGGEAVDEGAARFNLGMALREAGGSGAHEAFARARECWERAGHLEPASAAAREAGTESWAAGVGDRAIAELTDAAELAATAGAAAAEGAAANVLGLVLLEAGRPVDARASLGEAVAAHPRSVRPADHAMAQANLALAHEQAGDALRARVAARQALSVGEAPAPVREQARDVLGRLGDPSGDLPQLLAGEPFERWPALVRSEQARLAEDEEAHRHTEAQAWLAHQLAHPEQGEELAATWLGGLLELPAESLEVLVADLITALEALGPGDADRLRREFERGMARFHPPQMLRLRDTFARLAAERGLSEWR</sequence>
<dbReference type="EMBL" id="CADCVP010000095">
    <property type="protein sequence ID" value="CAA9480438.1"/>
    <property type="molecule type" value="Genomic_DNA"/>
</dbReference>
<name>A0A6J4RRL2_9ACTN</name>
<accession>A0A6J4RRL2</accession>
<reference evidence="1" key="1">
    <citation type="submission" date="2020-02" db="EMBL/GenBank/DDBJ databases">
        <authorList>
            <person name="Meier V. D."/>
        </authorList>
    </citation>
    <scope>NUCLEOTIDE SEQUENCE</scope>
    <source>
        <strain evidence="1">AVDCRST_MAG69</strain>
    </source>
</reference>
<protein>
    <recommendedName>
        <fullName evidence="2">Tetratricopeptide repeat protein</fullName>
    </recommendedName>
</protein>
<evidence type="ECO:0000313" key="1">
    <source>
        <dbReference type="EMBL" id="CAA9480438.1"/>
    </source>
</evidence>
<dbReference type="Gene3D" id="1.25.40.10">
    <property type="entry name" value="Tetratricopeptide repeat domain"/>
    <property type="match status" value="2"/>
</dbReference>
<proteinExistence type="predicted"/>
<organism evidence="1">
    <name type="scientific">uncultured Solirubrobacteraceae bacterium</name>
    <dbReference type="NCBI Taxonomy" id="1162706"/>
    <lineage>
        <taxon>Bacteria</taxon>
        <taxon>Bacillati</taxon>
        <taxon>Actinomycetota</taxon>
        <taxon>Thermoleophilia</taxon>
        <taxon>Solirubrobacterales</taxon>
        <taxon>Solirubrobacteraceae</taxon>
        <taxon>environmental samples</taxon>
    </lineage>
</organism>
<dbReference type="InterPro" id="IPR011990">
    <property type="entry name" value="TPR-like_helical_dom_sf"/>
</dbReference>
<gene>
    <name evidence="1" type="ORF">AVDCRST_MAG69-743</name>
</gene>
<evidence type="ECO:0008006" key="2">
    <source>
        <dbReference type="Google" id="ProtNLM"/>
    </source>
</evidence>